<feature type="compositionally biased region" description="Low complexity" evidence="1">
    <location>
        <begin position="47"/>
        <end position="66"/>
    </location>
</feature>
<feature type="compositionally biased region" description="Polar residues" evidence="1">
    <location>
        <begin position="76"/>
        <end position="94"/>
    </location>
</feature>
<gene>
    <name evidence="2" type="ORF">PHLGIDRAFT_13144</name>
</gene>
<evidence type="ECO:0000313" key="2">
    <source>
        <dbReference type="EMBL" id="KIP07531.1"/>
    </source>
</evidence>
<dbReference type="Proteomes" id="UP000053257">
    <property type="component" value="Unassembled WGS sequence"/>
</dbReference>
<dbReference type="HOGENOM" id="CLU_1124890_0_0_1"/>
<evidence type="ECO:0000313" key="3">
    <source>
        <dbReference type="Proteomes" id="UP000053257"/>
    </source>
</evidence>
<reference evidence="2 3" key="1">
    <citation type="journal article" date="2014" name="PLoS Genet.">
        <title>Analysis of the Phlebiopsis gigantea genome, transcriptome and secretome provides insight into its pioneer colonization strategies of wood.</title>
        <authorList>
            <person name="Hori C."/>
            <person name="Ishida T."/>
            <person name="Igarashi K."/>
            <person name="Samejima M."/>
            <person name="Suzuki H."/>
            <person name="Master E."/>
            <person name="Ferreira P."/>
            <person name="Ruiz-Duenas F.J."/>
            <person name="Held B."/>
            <person name="Canessa P."/>
            <person name="Larrondo L.F."/>
            <person name="Schmoll M."/>
            <person name="Druzhinina I.S."/>
            <person name="Kubicek C.P."/>
            <person name="Gaskell J.A."/>
            <person name="Kersten P."/>
            <person name="St John F."/>
            <person name="Glasner J."/>
            <person name="Sabat G."/>
            <person name="Splinter BonDurant S."/>
            <person name="Syed K."/>
            <person name="Yadav J."/>
            <person name="Mgbeahuruike A.C."/>
            <person name="Kovalchuk A."/>
            <person name="Asiegbu F.O."/>
            <person name="Lackner G."/>
            <person name="Hoffmeister D."/>
            <person name="Rencoret J."/>
            <person name="Gutierrez A."/>
            <person name="Sun H."/>
            <person name="Lindquist E."/>
            <person name="Barry K."/>
            <person name="Riley R."/>
            <person name="Grigoriev I.V."/>
            <person name="Henrissat B."/>
            <person name="Kues U."/>
            <person name="Berka R.M."/>
            <person name="Martinez A.T."/>
            <person name="Covert S.F."/>
            <person name="Blanchette R.A."/>
            <person name="Cullen D."/>
        </authorList>
    </citation>
    <scope>NUCLEOTIDE SEQUENCE [LARGE SCALE GENOMIC DNA]</scope>
    <source>
        <strain evidence="2 3">11061_1 CR5-6</strain>
    </source>
</reference>
<protein>
    <submittedName>
        <fullName evidence="2">Uncharacterized protein</fullName>
    </submittedName>
</protein>
<name>A0A0C3RZ30_PHLG1</name>
<dbReference type="AlphaFoldDB" id="A0A0C3RZ30"/>
<evidence type="ECO:0000256" key="1">
    <source>
        <dbReference type="SAM" id="MobiDB-lite"/>
    </source>
</evidence>
<feature type="region of interest" description="Disordered" evidence="1">
    <location>
        <begin position="162"/>
        <end position="186"/>
    </location>
</feature>
<feature type="region of interest" description="Disordered" evidence="1">
    <location>
        <begin position="41"/>
        <end position="108"/>
    </location>
</feature>
<dbReference type="EMBL" id="KN840495">
    <property type="protein sequence ID" value="KIP07531.1"/>
    <property type="molecule type" value="Genomic_DNA"/>
</dbReference>
<accession>A0A0C3RZ30</accession>
<proteinExistence type="predicted"/>
<organism evidence="2 3">
    <name type="scientific">Phlebiopsis gigantea (strain 11061_1 CR5-6)</name>
    <name type="common">White-rot fungus</name>
    <name type="synonym">Peniophora gigantea</name>
    <dbReference type="NCBI Taxonomy" id="745531"/>
    <lineage>
        <taxon>Eukaryota</taxon>
        <taxon>Fungi</taxon>
        <taxon>Dikarya</taxon>
        <taxon>Basidiomycota</taxon>
        <taxon>Agaricomycotina</taxon>
        <taxon>Agaricomycetes</taxon>
        <taxon>Polyporales</taxon>
        <taxon>Phanerochaetaceae</taxon>
        <taxon>Phlebiopsis</taxon>
    </lineage>
</organism>
<sequence length="247" mass="26285">MLNRTLPYYLEDRTGLHTASDYDDIYDRLFLRVTCSAPAPQQVARTPSSSSANSMLSSSPPSSSPLAAPPPPFTIAISNTGRRSSTRSYLTGQAPSARGQPPPSVVLDLHGKASRAPMAQWLRKTGMFAGSLSRKFVASSGHELRWIHRGYSGHEWTLVTTPPPSHGAPLSASCPPPSSPLSSSPSSFLSSAPEHVVVASYTLKPPEKSAYNTSGNVLMIGEAWGATLGPEILASLIVMRHIEAHGL</sequence>
<dbReference type="OrthoDB" id="2910790at2759"/>
<dbReference type="STRING" id="745531.A0A0C3RZ30"/>
<keyword evidence="3" id="KW-1185">Reference proteome</keyword>